<evidence type="ECO:0000313" key="2">
    <source>
        <dbReference type="Proteomes" id="UP000608024"/>
    </source>
</evidence>
<name>A0A918ZTR2_9ACTN</name>
<accession>A0A918ZTR2</accession>
<gene>
    <name evidence="1" type="ORF">GCM10018785_43100</name>
</gene>
<dbReference type="SUPFAM" id="SSF56059">
    <property type="entry name" value="Glutathione synthetase ATP-binding domain-like"/>
    <property type="match status" value="1"/>
</dbReference>
<organism evidence="1 2">
    <name type="scientific">Streptomyces longispororuber</name>
    <dbReference type="NCBI Taxonomy" id="68230"/>
    <lineage>
        <taxon>Bacteria</taxon>
        <taxon>Bacillati</taxon>
        <taxon>Actinomycetota</taxon>
        <taxon>Actinomycetes</taxon>
        <taxon>Kitasatosporales</taxon>
        <taxon>Streptomycetaceae</taxon>
        <taxon>Streptomyces</taxon>
    </lineage>
</organism>
<dbReference type="InterPro" id="IPR053191">
    <property type="entry name" value="DcsG_Biosynth_Enzyme"/>
</dbReference>
<dbReference type="AlphaFoldDB" id="A0A918ZTR2"/>
<proteinExistence type="predicted"/>
<reference evidence="1" key="1">
    <citation type="journal article" date="2014" name="Int. J. Syst. Evol. Microbiol.">
        <title>Complete genome sequence of Corynebacterium casei LMG S-19264T (=DSM 44701T), isolated from a smear-ripened cheese.</title>
        <authorList>
            <consortium name="US DOE Joint Genome Institute (JGI-PGF)"/>
            <person name="Walter F."/>
            <person name="Albersmeier A."/>
            <person name="Kalinowski J."/>
            <person name="Ruckert C."/>
        </authorList>
    </citation>
    <scope>NUCLEOTIDE SEQUENCE</scope>
    <source>
        <strain evidence="1">JCM 4784</strain>
    </source>
</reference>
<dbReference type="Proteomes" id="UP000608024">
    <property type="component" value="Unassembled WGS sequence"/>
</dbReference>
<dbReference type="RefSeq" id="WP_190137653.1">
    <property type="nucleotide sequence ID" value="NZ_BNBT01000068.1"/>
</dbReference>
<dbReference type="EMBL" id="BNBT01000068">
    <property type="protein sequence ID" value="GHE69953.1"/>
    <property type="molecule type" value="Genomic_DNA"/>
</dbReference>
<reference evidence="1" key="2">
    <citation type="submission" date="2020-09" db="EMBL/GenBank/DDBJ databases">
        <authorList>
            <person name="Sun Q."/>
            <person name="Ohkuma M."/>
        </authorList>
    </citation>
    <scope>NUCLEOTIDE SEQUENCE</scope>
    <source>
        <strain evidence="1">JCM 4784</strain>
    </source>
</reference>
<dbReference type="PANTHER" id="PTHR39217">
    <property type="match status" value="1"/>
</dbReference>
<evidence type="ECO:0000313" key="1">
    <source>
        <dbReference type="EMBL" id="GHE69953.1"/>
    </source>
</evidence>
<protein>
    <submittedName>
        <fullName evidence="1">ATP-grasp domain-containing protein</fullName>
    </submittedName>
</protein>
<dbReference type="PANTHER" id="PTHR39217:SF1">
    <property type="entry name" value="GLUTATHIONE SYNTHETASE"/>
    <property type="match status" value="1"/>
</dbReference>
<comment type="caution">
    <text evidence="1">The sequence shown here is derived from an EMBL/GenBank/DDBJ whole genome shotgun (WGS) entry which is preliminary data.</text>
</comment>
<keyword evidence="2" id="KW-1185">Reference proteome</keyword>
<sequence>MAVAVALATYRPRPDIVTDRDLPRLVRALGEAGATARAEYWDDPDADWGAYDLVLIRSTWDYIERVAEFTAWADRVAGLTVLANPADVVRWNTDKRYLGDLAAAGVPTVPTAYVAPGEDPEGALPDREFVIKPTVGAGSRLAARHRPGEHGTARAHLARLGTAGLTAVVQPYMPRIDTTGERALIFFGGSHLHAIRKGPVLTPGIAYDAARTAHPDVRVWQATDAELAVAERALAAVPGAAEPLYARVDLVDGDDGAPCVMELELIEPNLFLAEHPGSLTTVAELIVKAAG</sequence>